<proteinExistence type="predicted"/>
<dbReference type="PROSITE" id="PS51202">
    <property type="entry name" value="RCK_C"/>
    <property type="match status" value="1"/>
</dbReference>
<keyword evidence="3 11" id="KW-0812">Transmembrane</keyword>
<gene>
    <name evidence="13" type="ORF">DVJ83_02570</name>
</gene>
<evidence type="ECO:0000256" key="1">
    <source>
        <dbReference type="ARBA" id="ARBA00004141"/>
    </source>
</evidence>
<keyword evidence="4 11" id="KW-1133">Transmembrane helix</keyword>
<dbReference type="PRINTS" id="PR00762">
    <property type="entry name" value="CLCHANNEL"/>
</dbReference>
<dbReference type="KEGG" id="dwu:DVJ83_02570"/>
<reference evidence="13 14" key="1">
    <citation type="submission" date="2018-07" db="EMBL/GenBank/DDBJ databases">
        <title>Complete Genome and Methylome Analysis of Deinococcus wulumuqiensis NEB 479.</title>
        <authorList>
            <person name="Fomenkov A."/>
            <person name="Luyten Y."/>
            <person name="Vincze T."/>
            <person name="Anton B.P."/>
            <person name="Clark T."/>
            <person name="Roberts R.J."/>
            <person name="Morgan R.D."/>
        </authorList>
    </citation>
    <scope>NUCLEOTIDE SEQUENCE [LARGE SCALE GENOMIC DNA]</scope>
    <source>
        <strain evidence="13 14">NEB 479</strain>
    </source>
</reference>
<dbReference type="InterPro" id="IPR050368">
    <property type="entry name" value="ClC-type_chloride_channel"/>
</dbReference>
<feature type="transmembrane region" description="Helical" evidence="11">
    <location>
        <begin position="177"/>
        <end position="201"/>
    </location>
</feature>
<evidence type="ECO:0000256" key="7">
    <source>
        <dbReference type="ARBA" id="ARBA00023173"/>
    </source>
</evidence>
<evidence type="ECO:0000313" key="14">
    <source>
        <dbReference type="Proteomes" id="UP000253744"/>
    </source>
</evidence>
<feature type="transmembrane region" description="Helical" evidence="11">
    <location>
        <begin position="213"/>
        <end position="236"/>
    </location>
</feature>
<dbReference type="Proteomes" id="UP000253744">
    <property type="component" value="Chromosome"/>
</dbReference>
<keyword evidence="6 11" id="KW-0472">Membrane</keyword>
<keyword evidence="2" id="KW-0813">Transport</keyword>
<feature type="transmembrane region" description="Helical" evidence="11">
    <location>
        <begin position="256"/>
        <end position="278"/>
    </location>
</feature>
<sequence>MRFPLSRTPIPRAVRLRLESGRVVVLSVLLGGVVGVLCIGLRLLLDLLRPLTAWLSGYAPPGTPGEGGLLMAFGHVSPLLLLLLPLAGAASAWLVPALPGGAFAQLVRGAHHPQRGAATGSEGWPPVRAQVRTLLGTLLAYVSGLLVGRDSLFVLLGQLGTRVLGSLTRLDAGELRMLMLAGAAAGLGAVLHAPLAAAVLVAEVLYRRFEFEFEVLMPCVLASVAAYAAYGLAFGFAPLLRVPYGGQLPPLEQLPALATVALAVTGAGWLLLHACRLLPASLTDGRWRPALGAVFGLATAGIALLATPAVLGDGSGWLQVGLSGFMGADAGAQGLWRWLLLALGARLAFGGSVLPSVGIGGLLGVGLSHVLHTDPAVAGLIGAVAFLTVTLNVPLGATLLAVAWGGDSMLPLALLAAGVAHVLSGEPGIVPGQLRSRADGALAQTPSVPVLPDTVRALPRRPAPTSGTPYAPDPEAADQTGRQLYRRPVPPSWRGAKLKLLALPPEVEVVGVMRGGTVQLPRPELRLTDGDDLILLAQPDAYATLENRLRLPGA</sequence>
<evidence type="ECO:0000259" key="12">
    <source>
        <dbReference type="PROSITE" id="PS51202"/>
    </source>
</evidence>
<feature type="transmembrane region" description="Helical" evidence="11">
    <location>
        <begin position="377"/>
        <end position="404"/>
    </location>
</feature>
<evidence type="ECO:0000256" key="10">
    <source>
        <dbReference type="SAM" id="MobiDB-lite"/>
    </source>
</evidence>
<dbReference type="GO" id="GO:0034707">
    <property type="term" value="C:chloride channel complex"/>
    <property type="evidence" value="ECO:0007669"/>
    <property type="project" value="UniProtKB-KW"/>
</dbReference>
<dbReference type="AlphaFoldDB" id="A0A345IEV1"/>
<dbReference type="PANTHER" id="PTHR43427:SF6">
    <property type="entry name" value="CHLORIDE CHANNEL PROTEIN CLC-E"/>
    <property type="match status" value="1"/>
</dbReference>
<dbReference type="Gene3D" id="3.30.70.1450">
    <property type="entry name" value="Regulator of K+ conductance, C-terminal domain"/>
    <property type="match status" value="1"/>
</dbReference>
<dbReference type="Pfam" id="PF00654">
    <property type="entry name" value="Voltage_CLC"/>
    <property type="match status" value="1"/>
</dbReference>
<feature type="transmembrane region" description="Helical" evidence="11">
    <location>
        <begin position="290"/>
        <end position="311"/>
    </location>
</feature>
<dbReference type="GO" id="GO:0006813">
    <property type="term" value="P:potassium ion transport"/>
    <property type="evidence" value="ECO:0007669"/>
    <property type="project" value="InterPro"/>
</dbReference>
<accession>A0A345IEV1</accession>
<dbReference type="RefSeq" id="WP_114671277.1">
    <property type="nucleotide sequence ID" value="NZ_CP031158.1"/>
</dbReference>
<dbReference type="InterPro" id="IPR006037">
    <property type="entry name" value="RCK_C"/>
</dbReference>
<evidence type="ECO:0000256" key="11">
    <source>
        <dbReference type="SAM" id="Phobius"/>
    </source>
</evidence>
<evidence type="ECO:0000256" key="2">
    <source>
        <dbReference type="ARBA" id="ARBA00022448"/>
    </source>
</evidence>
<comment type="subcellular location">
    <subcellularLocation>
        <location evidence="1">Membrane</location>
        <topology evidence="1">Multi-pass membrane protein</topology>
    </subcellularLocation>
</comment>
<feature type="domain" description="RCK C-terminal" evidence="12">
    <location>
        <begin position="472"/>
        <end position="551"/>
    </location>
</feature>
<dbReference type="Pfam" id="PF02080">
    <property type="entry name" value="TrkA_C"/>
    <property type="match status" value="1"/>
</dbReference>
<dbReference type="SUPFAM" id="SSF116726">
    <property type="entry name" value="TrkA C-terminal domain-like"/>
    <property type="match status" value="1"/>
</dbReference>
<evidence type="ECO:0000313" key="13">
    <source>
        <dbReference type="EMBL" id="AXG98223.1"/>
    </source>
</evidence>
<dbReference type="Gene3D" id="1.10.3080.10">
    <property type="entry name" value="Clc chloride channel"/>
    <property type="match status" value="1"/>
</dbReference>
<keyword evidence="7" id="KW-0869">Chloride channel</keyword>
<dbReference type="InterPro" id="IPR001807">
    <property type="entry name" value="ClC"/>
</dbReference>
<feature type="region of interest" description="Disordered" evidence="10">
    <location>
        <begin position="455"/>
        <end position="488"/>
    </location>
</feature>
<dbReference type="GO" id="GO:0005254">
    <property type="term" value="F:chloride channel activity"/>
    <property type="evidence" value="ECO:0007669"/>
    <property type="project" value="UniProtKB-KW"/>
</dbReference>
<evidence type="ECO:0000256" key="3">
    <source>
        <dbReference type="ARBA" id="ARBA00022692"/>
    </source>
</evidence>
<dbReference type="PANTHER" id="PTHR43427">
    <property type="entry name" value="CHLORIDE CHANNEL PROTEIN CLC-E"/>
    <property type="match status" value="1"/>
</dbReference>
<dbReference type="InterPro" id="IPR014743">
    <property type="entry name" value="Cl-channel_core"/>
</dbReference>
<feature type="transmembrane region" description="Helical" evidence="11">
    <location>
        <begin position="347"/>
        <end position="371"/>
    </location>
</feature>
<evidence type="ECO:0000256" key="6">
    <source>
        <dbReference type="ARBA" id="ARBA00023136"/>
    </source>
</evidence>
<dbReference type="GO" id="GO:0008324">
    <property type="term" value="F:monoatomic cation transmembrane transporter activity"/>
    <property type="evidence" value="ECO:0007669"/>
    <property type="project" value="InterPro"/>
</dbReference>
<evidence type="ECO:0000256" key="5">
    <source>
        <dbReference type="ARBA" id="ARBA00023065"/>
    </source>
</evidence>
<evidence type="ECO:0000256" key="8">
    <source>
        <dbReference type="ARBA" id="ARBA00023214"/>
    </source>
</evidence>
<protein>
    <submittedName>
        <fullName evidence="13">Cl-channel voltage-gated family protein</fullName>
    </submittedName>
</protein>
<keyword evidence="8" id="KW-0868">Chloride</keyword>
<evidence type="ECO:0000256" key="4">
    <source>
        <dbReference type="ARBA" id="ARBA00022989"/>
    </source>
</evidence>
<organism evidence="13 14">
    <name type="scientific">Deinococcus wulumuqiensis</name>
    <dbReference type="NCBI Taxonomy" id="980427"/>
    <lineage>
        <taxon>Bacteria</taxon>
        <taxon>Thermotogati</taxon>
        <taxon>Deinococcota</taxon>
        <taxon>Deinococci</taxon>
        <taxon>Deinococcales</taxon>
        <taxon>Deinococcaceae</taxon>
        <taxon>Deinococcus</taxon>
    </lineage>
</organism>
<name>A0A345IEV1_9DEIO</name>
<dbReference type="InterPro" id="IPR036721">
    <property type="entry name" value="RCK_C_sf"/>
</dbReference>
<dbReference type="SUPFAM" id="SSF81340">
    <property type="entry name" value="Clc chloride channel"/>
    <property type="match status" value="1"/>
</dbReference>
<keyword evidence="9" id="KW-0407">Ion channel</keyword>
<feature type="transmembrane region" description="Helical" evidence="11">
    <location>
        <begin position="79"/>
        <end position="98"/>
    </location>
</feature>
<feature type="transmembrane region" description="Helical" evidence="11">
    <location>
        <begin position="21"/>
        <end position="45"/>
    </location>
</feature>
<dbReference type="STRING" id="1288484.GCA_000348665_00465"/>
<dbReference type="EMBL" id="CP031158">
    <property type="protein sequence ID" value="AXG98223.1"/>
    <property type="molecule type" value="Genomic_DNA"/>
</dbReference>
<evidence type="ECO:0000256" key="9">
    <source>
        <dbReference type="ARBA" id="ARBA00023303"/>
    </source>
</evidence>
<feature type="transmembrane region" description="Helical" evidence="11">
    <location>
        <begin position="138"/>
        <end position="157"/>
    </location>
</feature>
<keyword evidence="5" id="KW-0406">Ion transport</keyword>